<name>A0A1I8ASH7_9BILA</name>
<dbReference type="WBParaSite" id="L893_g8601.t1">
    <property type="protein sequence ID" value="L893_g8601.t1"/>
    <property type="gene ID" value="L893_g8601"/>
</dbReference>
<proteinExistence type="predicted"/>
<sequence length="68" mass="7978">MRATTFTFYTVIVKQPSYNFELRISVWRRRHHLRNKRSETSHNLNVIHVGGRASEHCGALRKLGISRS</sequence>
<evidence type="ECO:0000313" key="1">
    <source>
        <dbReference type="Proteomes" id="UP000095287"/>
    </source>
</evidence>
<dbReference type="Proteomes" id="UP000095287">
    <property type="component" value="Unplaced"/>
</dbReference>
<protein>
    <submittedName>
        <fullName evidence="2">Uncharacterized protein</fullName>
    </submittedName>
</protein>
<reference evidence="2" key="1">
    <citation type="submission" date="2016-11" db="UniProtKB">
        <authorList>
            <consortium name="WormBaseParasite"/>
        </authorList>
    </citation>
    <scope>IDENTIFICATION</scope>
</reference>
<dbReference type="AlphaFoldDB" id="A0A1I8ASH7"/>
<evidence type="ECO:0000313" key="2">
    <source>
        <dbReference type="WBParaSite" id="L893_g8601.t1"/>
    </source>
</evidence>
<keyword evidence="1" id="KW-1185">Reference proteome</keyword>
<accession>A0A1I8ASH7</accession>
<organism evidence="1 2">
    <name type="scientific">Steinernema glaseri</name>
    <dbReference type="NCBI Taxonomy" id="37863"/>
    <lineage>
        <taxon>Eukaryota</taxon>
        <taxon>Metazoa</taxon>
        <taxon>Ecdysozoa</taxon>
        <taxon>Nematoda</taxon>
        <taxon>Chromadorea</taxon>
        <taxon>Rhabditida</taxon>
        <taxon>Tylenchina</taxon>
        <taxon>Panagrolaimomorpha</taxon>
        <taxon>Strongyloidoidea</taxon>
        <taxon>Steinernematidae</taxon>
        <taxon>Steinernema</taxon>
    </lineage>
</organism>